<reference evidence="2 3" key="1">
    <citation type="submission" date="2018-08" db="EMBL/GenBank/DDBJ databases">
        <title>Genome and evolution of the arbuscular mycorrhizal fungus Diversispora epigaea (formerly Glomus versiforme) and its bacterial endosymbionts.</title>
        <authorList>
            <person name="Sun X."/>
            <person name="Fei Z."/>
            <person name="Harrison M."/>
        </authorList>
    </citation>
    <scope>NUCLEOTIDE SEQUENCE [LARGE SCALE GENOMIC DNA]</scope>
    <source>
        <strain evidence="2 3">IT104</strain>
    </source>
</reference>
<evidence type="ECO:0008006" key="4">
    <source>
        <dbReference type="Google" id="ProtNLM"/>
    </source>
</evidence>
<dbReference type="OrthoDB" id="2394756at2759"/>
<keyword evidence="3" id="KW-1185">Reference proteome</keyword>
<comment type="caution">
    <text evidence="2">The sequence shown here is derived from an EMBL/GenBank/DDBJ whole genome shotgun (WGS) entry which is preliminary data.</text>
</comment>
<protein>
    <recommendedName>
        <fullName evidence="4">Protein kinase domain-containing protein</fullName>
    </recommendedName>
</protein>
<feature type="region of interest" description="Disordered" evidence="1">
    <location>
        <begin position="66"/>
        <end position="101"/>
    </location>
</feature>
<proteinExistence type="predicted"/>
<sequence>MSAKILAPDSVIEWTEYDQFEEVEHLTEGGCATIYTATWKDGCYDKWNSKRQILERSGRQKIVLKRLNNSNNKNKNNNSNDNNNNNDNNEDGDKDNNNMMVRNLYDDIDDNECINSYL</sequence>
<dbReference type="AlphaFoldDB" id="A0A397J8E2"/>
<dbReference type="Proteomes" id="UP000266861">
    <property type="component" value="Unassembled WGS sequence"/>
</dbReference>
<evidence type="ECO:0000313" key="2">
    <source>
        <dbReference type="EMBL" id="RHZ84615.1"/>
    </source>
</evidence>
<accession>A0A397J8E2</accession>
<dbReference type="EMBL" id="PQFF01000075">
    <property type="protein sequence ID" value="RHZ84615.1"/>
    <property type="molecule type" value="Genomic_DNA"/>
</dbReference>
<name>A0A397J8E2_9GLOM</name>
<evidence type="ECO:0000313" key="3">
    <source>
        <dbReference type="Proteomes" id="UP000266861"/>
    </source>
</evidence>
<feature type="compositionally biased region" description="Low complexity" evidence="1">
    <location>
        <begin position="68"/>
        <end position="87"/>
    </location>
</feature>
<gene>
    <name evidence="2" type="ORF">Glove_79g101</name>
</gene>
<evidence type="ECO:0000256" key="1">
    <source>
        <dbReference type="SAM" id="MobiDB-lite"/>
    </source>
</evidence>
<organism evidence="2 3">
    <name type="scientific">Diversispora epigaea</name>
    <dbReference type="NCBI Taxonomy" id="1348612"/>
    <lineage>
        <taxon>Eukaryota</taxon>
        <taxon>Fungi</taxon>
        <taxon>Fungi incertae sedis</taxon>
        <taxon>Mucoromycota</taxon>
        <taxon>Glomeromycotina</taxon>
        <taxon>Glomeromycetes</taxon>
        <taxon>Diversisporales</taxon>
        <taxon>Diversisporaceae</taxon>
        <taxon>Diversispora</taxon>
    </lineage>
</organism>